<keyword evidence="1" id="KW-0175">Coiled coil</keyword>
<evidence type="ECO:0000256" key="2">
    <source>
        <dbReference type="SAM" id="MobiDB-lite"/>
    </source>
</evidence>
<dbReference type="AlphaFoldDB" id="A0A8L0DSQ5"/>
<evidence type="ECO:0000256" key="1">
    <source>
        <dbReference type="ARBA" id="ARBA00023054"/>
    </source>
</evidence>
<dbReference type="GO" id="GO:0000323">
    <property type="term" value="C:lytic vacuole"/>
    <property type="evidence" value="ECO:0007669"/>
    <property type="project" value="TreeGrafter"/>
</dbReference>
<sequence>MNSITGRDHPVNSGASSSRALHVELTSQQRRLRHLRSIAARNIVNKNGSPLLDTYFTLHLCLEDRISRDFYKSEVIRDSLNPTWRSLDFGMLPDLLDTSVSCFVVKIWGGREEQFILLIEWKVNLDGLRYTGQQIRSRNPNEIIFGLNDGYYAADFDHKDHSERKKNSLLQVDQSSVRNSYSVFSLLRLHTAQRAIKQTQVTVQKIGKDIEEKLRTTTACTKRKKERECMQLRLGTLRSELERQRKALGRETDLRQKEKAVLQKKEEAFSTKHRSLELERESLTEQQKECTAKRELFLKSNAQLTFRCRQLLSELSYIYPIDLANQSDYVICGVKLPNSEDFQAKDDGSVAVALGYTAHLVLMISCFLQIPLRYPVIHKGSRSSIKDTITDKLSEKEREFPLYPRGERFQFEYGVYLINKNIAQLRYQHGLSTPDLRQTLPNLKNFLEHGLLVRCDRHHVSSSIPVPTGAKSQLSVSAASEVGFPTHTSSPDPGSLRKRASSEADKQKYKASPPPSYDTTMSMDQPQSAPPDPNPSPKHLSSSLDSKVKEVVEEQEQQPSGTTTGGSDSPTPAGSTTSEQHADHTMNGSVVPGEELGGPATGLMLTIALNPEMCCSVEQAEEIMGTEATGLGLGMGLVDGARLEDYPCIPVEHAVAVECDEQVLGELDAAGFEEFSRRIYALNENMSSFRRPRKNSEK</sequence>
<gene>
    <name evidence="3" type="primary">LOC110533664</name>
</gene>
<dbReference type="Pfam" id="PF17649">
    <property type="entry name" value="VPS38"/>
    <property type="match status" value="1"/>
</dbReference>
<feature type="compositionally biased region" description="Low complexity" evidence="2">
    <location>
        <begin position="557"/>
        <end position="578"/>
    </location>
</feature>
<dbReference type="Proteomes" id="UP000694395">
    <property type="component" value="Chromosome 10"/>
</dbReference>
<reference evidence="3" key="2">
    <citation type="submission" date="2025-08" db="UniProtKB">
        <authorList>
            <consortium name="Ensembl"/>
        </authorList>
    </citation>
    <scope>IDENTIFICATION</scope>
</reference>
<evidence type="ECO:0000313" key="4">
    <source>
        <dbReference type="Proteomes" id="UP000694395"/>
    </source>
</evidence>
<evidence type="ECO:0000313" key="3">
    <source>
        <dbReference type="Ensembl" id="ENSOMYP00000136341.1"/>
    </source>
</evidence>
<dbReference type="GO" id="GO:0035493">
    <property type="term" value="P:SNARE complex assembly"/>
    <property type="evidence" value="ECO:0007669"/>
    <property type="project" value="TreeGrafter"/>
</dbReference>
<dbReference type="GO" id="GO:0034272">
    <property type="term" value="C:phosphatidylinositol 3-kinase complex, class III, type II"/>
    <property type="evidence" value="ECO:0007669"/>
    <property type="project" value="InterPro"/>
</dbReference>
<dbReference type="SUPFAM" id="SSF49562">
    <property type="entry name" value="C2 domain (Calcium/lipid-binding domain, CaLB)"/>
    <property type="match status" value="1"/>
</dbReference>
<feature type="region of interest" description="Disordered" evidence="2">
    <location>
        <begin position="477"/>
        <end position="597"/>
    </location>
</feature>
<keyword evidence="4" id="KW-1185">Reference proteome</keyword>
<dbReference type="PANTHER" id="PTHR15157">
    <property type="entry name" value="UV RADIATION RESISTANCE-ASSOCIATED GENE PROTEIN"/>
    <property type="match status" value="1"/>
</dbReference>
<name>A0A8L0DSQ5_ONCMY</name>
<dbReference type="PANTHER" id="PTHR15157:SF5">
    <property type="entry name" value="UV RADIATION RESISTANCE-ASSOCIATED GENE PROTEIN"/>
    <property type="match status" value="1"/>
</dbReference>
<dbReference type="GeneTree" id="ENSGT00390000012877"/>
<dbReference type="GO" id="GO:0005768">
    <property type="term" value="C:endosome"/>
    <property type="evidence" value="ECO:0007669"/>
    <property type="project" value="TreeGrafter"/>
</dbReference>
<proteinExistence type="predicted"/>
<dbReference type="InterPro" id="IPR035892">
    <property type="entry name" value="C2_domain_sf"/>
</dbReference>
<accession>A0A8L0DSQ5</accession>
<dbReference type="InterPro" id="IPR040939">
    <property type="entry name" value="Vps38"/>
</dbReference>
<protein>
    <submittedName>
        <fullName evidence="3">UV radiation resistance associated gene</fullName>
    </submittedName>
</protein>
<dbReference type="Ensembl" id="ENSOMYT00000166715.1">
    <property type="protein sequence ID" value="ENSOMYP00000136341.1"/>
    <property type="gene ID" value="ENSOMYG00000022334.2"/>
</dbReference>
<reference evidence="3" key="1">
    <citation type="submission" date="2020-07" db="EMBL/GenBank/DDBJ databases">
        <title>A long reads based de novo assembly of the rainbow trout Arlee double haploid line genome.</title>
        <authorList>
            <person name="Gao G."/>
            <person name="Palti Y."/>
        </authorList>
    </citation>
    <scope>NUCLEOTIDE SEQUENCE [LARGE SCALE GENOMIC DNA]</scope>
</reference>
<reference evidence="3" key="3">
    <citation type="submission" date="2025-09" db="UniProtKB">
        <authorList>
            <consortium name="Ensembl"/>
        </authorList>
    </citation>
    <scope>IDENTIFICATION</scope>
</reference>
<dbReference type="GO" id="GO:0000149">
    <property type="term" value="F:SNARE binding"/>
    <property type="evidence" value="ECO:0007669"/>
    <property type="project" value="TreeGrafter"/>
</dbReference>
<organism evidence="3 4">
    <name type="scientific">Oncorhynchus mykiss</name>
    <name type="common">Rainbow trout</name>
    <name type="synonym">Salmo gairdneri</name>
    <dbReference type="NCBI Taxonomy" id="8022"/>
    <lineage>
        <taxon>Eukaryota</taxon>
        <taxon>Metazoa</taxon>
        <taxon>Chordata</taxon>
        <taxon>Craniata</taxon>
        <taxon>Vertebrata</taxon>
        <taxon>Euteleostomi</taxon>
        <taxon>Actinopterygii</taxon>
        <taxon>Neopterygii</taxon>
        <taxon>Teleostei</taxon>
        <taxon>Protacanthopterygii</taxon>
        <taxon>Salmoniformes</taxon>
        <taxon>Salmonidae</taxon>
        <taxon>Salmoninae</taxon>
        <taxon>Oncorhynchus</taxon>
    </lineage>
</organism>